<evidence type="ECO:0000313" key="2">
    <source>
        <dbReference type="EMBL" id="SRX82495.1"/>
    </source>
</evidence>
<dbReference type="InterPro" id="IPR036271">
    <property type="entry name" value="Tet_transcr_reg_TetR-rel_C_sf"/>
</dbReference>
<dbReference type="STRING" id="39692.BST38_19425"/>
<dbReference type="EMBL" id="UEGS01000001">
    <property type="protein sequence ID" value="SRX82495.1"/>
    <property type="molecule type" value="Genomic_DNA"/>
</dbReference>
<protein>
    <submittedName>
        <fullName evidence="2">Putative transcriptional regulatory protein [Mycobacterium tuberculosis H37Rv]</fullName>
    </submittedName>
</protein>
<dbReference type="InterPro" id="IPR041484">
    <property type="entry name" value="TetR_C_25"/>
</dbReference>
<feature type="domain" description="TetR transcriptional regulator Rv1219c-like C-terminal" evidence="1">
    <location>
        <begin position="1"/>
        <end position="96"/>
    </location>
</feature>
<reference evidence="2 3" key="1">
    <citation type="submission" date="2018-05" db="EMBL/GenBank/DDBJ databases">
        <authorList>
            <consortium name="IHU Genomes"/>
        </authorList>
    </citation>
    <scope>NUCLEOTIDE SEQUENCE [LARGE SCALE GENOMIC DNA]</scope>
    <source>
        <strain evidence="2 3">P7335</strain>
    </source>
</reference>
<proteinExistence type="predicted"/>
<keyword evidence="3" id="KW-1185">Reference proteome</keyword>
<dbReference type="SUPFAM" id="SSF48498">
    <property type="entry name" value="Tetracyclin repressor-like, C-terminal domain"/>
    <property type="match status" value="1"/>
</dbReference>
<accession>A0A375YMX1</accession>
<evidence type="ECO:0000259" key="1">
    <source>
        <dbReference type="Pfam" id="PF17933"/>
    </source>
</evidence>
<gene>
    <name evidence="2" type="ORF">MPP7335_04255</name>
</gene>
<dbReference type="Gene3D" id="1.10.357.10">
    <property type="entry name" value="Tetracycline Repressor, domain 2"/>
    <property type="match status" value="1"/>
</dbReference>
<sequence length="107" mass="11758">MSYLIRSMEDGQDLGNGLLDRMIENVVAYLDDGVRAGTVKASRDPRARATFLALNNAGGFLLYRHRHPTPGDMAAVLRDYARDMIGPALELYTDGLSADATMRDGLR</sequence>
<name>A0A375YMX1_MYCPF</name>
<dbReference type="Proteomes" id="UP000252008">
    <property type="component" value="Unassembled WGS sequence"/>
</dbReference>
<dbReference type="Pfam" id="PF17933">
    <property type="entry name" value="TetR_C_25"/>
    <property type="match status" value="1"/>
</dbReference>
<dbReference type="AlphaFoldDB" id="A0A375YMX1"/>
<organism evidence="2 3">
    <name type="scientific">Mycolicibacterium parafortuitum</name>
    <name type="common">Mycobacterium parafortuitum</name>
    <dbReference type="NCBI Taxonomy" id="39692"/>
    <lineage>
        <taxon>Bacteria</taxon>
        <taxon>Bacillati</taxon>
        <taxon>Actinomycetota</taxon>
        <taxon>Actinomycetes</taxon>
        <taxon>Mycobacteriales</taxon>
        <taxon>Mycobacteriaceae</taxon>
        <taxon>Mycolicibacterium</taxon>
    </lineage>
</organism>
<evidence type="ECO:0000313" key="3">
    <source>
        <dbReference type="Proteomes" id="UP000252008"/>
    </source>
</evidence>